<name>A0A7S8FBV4_9BACT</name>
<dbReference type="KEGG" id="nkf:Nkreftii_000691"/>
<evidence type="ECO:0000313" key="2">
    <source>
        <dbReference type="Proteomes" id="UP000593737"/>
    </source>
</evidence>
<protein>
    <submittedName>
        <fullName evidence="1">Uncharacterized protein</fullName>
    </submittedName>
</protein>
<dbReference type="Proteomes" id="UP000593737">
    <property type="component" value="Chromosome"/>
</dbReference>
<dbReference type="AlphaFoldDB" id="A0A7S8FBV4"/>
<organism evidence="1 2">
    <name type="scientific">Candidatus Nitrospira kreftii</name>
    <dbReference type="NCBI Taxonomy" id="2652173"/>
    <lineage>
        <taxon>Bacteria</taxon>
        <taxon>Pseudomonadati</taxon>
        <taxon>Nitrospirota</taxon>
        <taxon>Nitrospiria</taxon>
        <taxon>Nitrospirales</taxon>
        <taxon>Nitrospiraceae</taxon>
        <taxon>Nitrospira</taxon>
    </lineage>
</organism>
<dbReference type="EMBL" id="CP047423">
    <property type="protein sequence ID" value="QPD02917.1"/>
    <property type="molecule type" value="Genomic_DNA"/>
</dbReference>
<evidence type="ECO:0000313" key="1">
    <source>
        <dbReference type="EMBL" id="QPD02917.1"/>
    </source>
</evidence>
<proteinExistence type="predicted"/>
<sequence length="58" mass="6526">MIDLFVYERYLANDDDLSPELTQGLLDACRALQGENGRLTAKLAEQGSQWRSPVSLRT</sequence>
<gene>
    <name evidence="1" type="ORF">Nkreftii_000691</name>
</gene>
<accession>A0A7S8FBV4</accession>
<reference evidence="1 2" key="1">
    <citation type="journal article" date="2020" name="ISME J.">
        <title>Enrichment and physiological characterization of a novel comammox Nitrospira indicates ammonium inhibition of complete nitrification.</title>
        <authorList>
            <person name="Sakoula D."/>
            <person name="Koch H."/>
            <person name="Frank J."/>
            <person name="Jetten M.S.M."/>
            <person name="van Kessel M.A.H.J."/>
            <person name="Lucker S."/>
        </authorList>
    </citation>
    <scope>NUCLEOTIDE SEQUENCE [LARGE SCALE GENOMIC DNA]</scope>
    <source>
        <strain evidence="1">Comreactor17</strain>
    </source>
</reference>